<evidence type="ECO:0000256" key="1">
    <source>
        <dbReference type="SAM" id="Phobius"/>
    </source>
</evidence>
<name>A0A024UUK0_9STRA</name>
<dbReference type="EMBL" id="KI913952">
    <property type="protein sequence ID" value="ETW10009.1"/>
    <property type="molecule type" value="Genomic_DNA"/>
</dbReference>
<feature type="transmembrane region" description="Helical" evidence="1">
    <location>
        <begin position="213"/>
        <end position="235"/>
    </location>
</feature>
<keyword evidence="1" id="KW-0812">Transmembrane</keyword>
<evidence type="ECO:0000256" key="2">
    <source>
        <dbReference type="SAM" id="SignalP"/>
    </source>
</evidence>
<protein>
    <recommendedName>
        <fullName evidence="4">Transmembrane protein</fullName>
    </recommendedName>
</protein>
<reference evidence="3" key="1">
    <citation type="submission" date="2013-12" db="EMBL/GenBank/DDBJ databases">
        <title>The Genome Sequence of Aphanomyces invadans NJM9701.</title>
        <authorList>
            <consortium name="The Broad Institute Genomics Platform"/>
            <person name="Russ C."/>
            <person name="Tyler B."/>
            <person name="van West P."/>
            <person name="Dieguez-Uribeondo J."/>
            <person name="Young S.K."/>
            <person name="Zeng Q."/>
            <person name="Gargeya S."/>
            <person name="Fitzgerald M."/>
            <person name="Abouelleil A."/>
            <person name="Alvarado L."/>
            <person name="Chapman S.B."/>
            <person name="Gainer-Dewar J."/>
            <person name="Goldberg J."/>
            <person name="Griggs A."/>
            <person name="Gujja S."/>
            <person name="Hansen M."/>
            <person name="Howarth C."/>
            <person name="Imamovic A."/>
            <person name="Ireland A."/>
            <person name="Larimer J."/>
            <person name="McCowan C."/>
            <person name="Murphy C."/>
            <person name="Pearson M."/>
            <person name="Poon T.W."/>
            <person name="Priest M."/>
            <person name="Roberts A."/>
            <person name="Saif S."/>
            <person name="Shea T."/>
            <person name="Sykes S."/>
            <person name="Wortman J."/>
            <person name="Nusbaum C."/>
            <person name="Birren B."/>
        </authorList>
    </citation>
    <scope>NUCLEOTIDE SEQUENCE [LARGE SCALE GENOMIC DNA]</scope>
    <source>
        <strain evidence="3">NJM9701</strain>
    </source>
</reference>
<feature type="transmembrane region" description="Helical" evidence="1">
    <location>
        <begin position="331"/>
        <end position="350"/>
    </location>
</feature>
<feature type="chain" id="PRO_5001535585" description="Transmembrane protein" evidence="2">
    <location>
        <begin position="22"/>
        <end position="500"/>
    </location>
</feature>
<keyword evidence="2" id="KW-0732">Signal</keyword>
<accession>A0A024UUK0</accession>
<feature type="transmembrane region" description="Helical" evidence="1">
    <location>
        <begin position="274"/>
        <end position="297"/>
    </location>
</feature>
<dbReference type="AlphaFoldDB" id="A0A024UUK0"/>
<keyword evidence="1" id="KW-0472">Membrane</keyword>
<evidence type="ECO:0000313" key="3">
    <source>
        <dbReference type="EMBL" id="ETW10009.1"/>
    </source>
</evidence>
<dbReference type="OrthoDB" id="2016402at2759"/>
<sequence length="500" mass="54717">MKAAMASAAVVVSSILQSTSAVSIWEAQFIPETQQAIVHLMSFNFTNGGSYAVTLRVKIRPASTASLHFVVCKATAWEKMQSRGYPESTTALCKRRFHNSTVVVLHSLCFAYPMLGIVHSIPQDVPSPATSYDVAPPDTALMATVSMDNQIPTLADGMHHFFVDACSTTCSSPNGCLNDKSLPPIRVTATMLYAMCDGQSPRTCSGGRMNHLLAIYMSYMVVWIVVGIVWTIHVFRSCAPIFKLHVTMSLALVTKVVAMTTTSAVLLVSPMNDILAHLNMAVTMQFAASCLMMVTVFGLADGCEIVGTHGRRFTLAILYIGYSFVETAEPWNPILSAVMVACALLTITKLSTTRLRELRGYAYVMQLTGRSPDASPLGTKVHLLRATRTYSILYFLETYCVKIIFFLLNRSSSGAEDVMVEAIQLCYVLVMGYTFRCRHFTYVVTSSRLQRLSSTVVPIICLPQTSEVAPPATKLTVFLHPDNSQSFGKLGQGPCCRPVQ</sequence>
<feature type="signal peptide" evidence="2">
    <location>
        <begin position="1"/>
        <end position="21"/>
    </location>
</feature>
<evidence type="ECO:0008006" key="4">
    <source>
        <dbReference type="Google" id="ProtNLM"/>
    </source>
</evidence>
<keyword evidence="1" id="KW-1133">Transmembrane helix</keyword>
<gene>
    <name evidence="3" type="ORF">H310_00416</name>
</gene>
<proteinExistence type="predicted"/>
<dbReference type="VEuPathDB" id="FungiDB:H310_00416"/>
<organism evidence="3">
    <name type="scientific">Aphanomyces invadans</name>
    <dbReference type="NCBI Taxonomy" id="157072"/>
    <lineage>
        <taxon>Eukaryota</taxon>
        <taxon>Sar</taxon>
        <taxon>Stramenopiles</taxon>
        <taxon>Oomycota</taxon>
        <taxon>Saprolegniomycetes</taxon>
        <taxon>Saprolegniales</taxon>
        <taxon>Verrucalvaceae</taxon>
        <taxon>Aphanomyces</taxon>
    </lineage>
</organism>
<dbReference type="GeneID" id="20077466"/>
<feature type="transmembrane region" description="Helical" evidence="1">
    <location>
        <begin position="247"/>
        <end position="268"/>
    </location>
</feature>
<dbReference type="RefSeq" id="XP_008861420.1">
    <property type="nucleotide sequence ID" value="XM_008863198.1"/>
</dbReference>